<dbReference type="InterPro" id="IPR004450">
    <property type="entry name" value="Thr_synthase-like"/>
</dbReference>
<protein>
    <recommendedName>
        <fullName evidence="5">Threonine synthase</fullName>
        <ecNumber evidence="5">4.2.3.1</ecNumber>
    </recommendedName>
</protein>
<keyword evidence="10" id="KW-1185">Reference proteome</keyword>
<dbReference type="GO" id="GO:0004795">
    <property type="term" value="F:threonine synthase activity"/>
    <property type="evidence" value="ECO:0007669"/>
    <property type="project" value="UniProtKB-UniRule"/>
</dbReference>
<comment type="similarity">
    <text evidence="2">Belongs to the threonine synthase family.</text>
</comment>
<gene>
    <name evidence="8" type="ORF">BB347_14675</name>
    <name evidence="9" type="ORF">SAMN05421809_2818</name>
</gene>
<dbReference type="AlphaFoldDB" id="A0A1N7ERR6"/>
<dbReference type="RefSeq" id="WP_076582790.1">
    <property type="nucleotide sequence ID" value="NZ_CP019327.1"/>
</dbReference>
<dbReference type="Proteomes" id="UP000185687">
    <property type="component" value="Unassembled WGS sequence"/>
</dbReference>
<dbReference type="SUPFAM" id="SSF53686">
    <property type="entry name" value="Tryptophan synthase beta subunit-like PLP-dependent enzymes"/>
    <property type="match status" value="1"/>
</dbReference>
<comment type="cofactor">
    <cofactor evidence="1 6">
        <name>pyridoxal 5'-phosphate</name>
        <dbReference type="ChEBI" id="CHEBI:597326"/>
    </cofactor>
</comment>
<evidence type="ECO:0000256" key="2">
    <source>
        <dbReference type="ARBA" id="ARBA00005517"/>
    </source>
</evidence>
<proteinExistence type="inferred from homology"/>
<feature type="domain" description="Tryptophan synthase beta chain-like PALP" evidence="7">
    <location>
        <begin position="65"/>
        <end position="369"/>
    </location>
</feature>
<evidence type="ECO:0000313" key="8">
    <source>
        <dbReference type="EMBL" id="APX97761.1"/>
    </source>
</evidence>
<dbReference type="InterPro" id="IPR036052">
    <property type="entry name" value="TrpB-like_PALP_sf"/>
</dbReference>
<dbReference type="STRING" id="588898.BB347_14675"/>
<dbReference type="EMBL" id="CP019327">
    <property type="protein sequence ID" value="APX97761.1"/>
    <property type="molecule type" value="Genomic_DNA"/>
</dbReference>
<evidence type="ECO:0000313" key="10">
    <source>
        <dbReference type="Proteomes" id="UP000185687"/>
    </source>
</evidence>
<dbReference type="GO" id="GO:0003941">
    <property type="term" value="F:L-serine ammonia-lyase activity"/>
    <property type="evidence" value="ECO:0007669"/>
    <property type="project" value="TreeGrafter"/>
</dbReference>
<evidence type="ECO:0000256" key="6">
    <source>
        <dbReference type="PIRSR" id="PIRSR604450-51"/>
    </source>
</evidence>
<dbReference type="Gene3D" id="3.40.50.1100">
    <property type="match status" value="2"/>
</dbReference>
<dbReference type="Proteomes" id="UP000187321">
    <property type="component" value="Chromosome"/>
</dbReference>
<dbReference type="KEGG" id="hda:BB347_14675"/>
<sequence length="399" mass="41477">MSATRRCYACGSRETGLVARCSCGEALWLETDADSFDWNDVIDAPGMWRYESLLPVSAPDGLFAAAGGTPLVREPSLDAFAGARVHLKVEGGNPTGSFKDRGSALGLAVLQADGREEPAVDAVGTVSHGNMAISTSAYAAASGLPCVVLVPEDIPESRLETISQFDPTVLRVAGDYGRLYERTLEIGPARDIAFLNSDVPLRVEGQKTTALEICESFAPDAPDAIVVPTSSGGHFSGIWKALRELESAGVLADVPRLYAVQAAASAPIAEAYDRGASEVSRVERGETVAYSIGNPDPPSGTRALAAIEDTDGAAVGLEDPEILEAQRTLASEAGLSVEASSATALAGIRRLVDAGEIDSSDDVVAVTTGTGLTDHLGSGSADLVEIEALEDRLAAFRDD</sequence>
<keyword evidence="3 6" id="KW-0663">Pyridoxal phosphate</keyword>
<dbReference type="GO" id="GO:0004794">
    <property type="term" value="F:threonine deaminase activity"/>
    <property type="evidence" value="ECO:0007669"/>
    <property type="project" value="TreeGrafter"/>
</dbReference>
<dbReference type="CDD" id="cd01563">
    <property type="entry name" value="Thr-synth_1"/>
    <property type="match status" value="1"/>
</dbReference>
<accession>A0A1N7ERR6</accession>
<evidence type="ECO:0000313" key="9">
    <source>
        <dbReference type="EMBL" id="SIR90757.1"/>
    </source>
</evidence>
<dbReference type="InterPro" id="IPR050147">
    <property type="entry name" value="Ser/Thr_Dehydratase"/>
</dbReference>
<evidence type="ECO:0000259" key="7">
    <source>
        <dbReference type="Pfam" id="PF00291"/>
    </source>
</evidence>
<feature type="modified residue" description="N6-(pyridoxal phosphate)lysine" evidence="6">
    <location>
        <position position="99"/>
    </location>
</feature>
<evidence type="ECO:0000256" key="1">
    <source>
        <dbReference type="ARBA" id="ARBA00001933"/>
    </source>
</evidence>
<organism evidence="9 10">
    <name type="scientific">Natronorubrum daqingense</name>
    <dbReference type="NCBI Taxonomy" id="588898"/>
    <lineage>
        <taxon>Archaea</taxon>
        <taxon>Methanobacteriati</taxon>
        <taxon>Methanobacteriota</taxon>
        <taxon>Stenosarchaea group</taxon>
        <taxon>Halobacteria</taxon>
        <taxon>Halobacteriales</taxon>
        <taxon>Natrialbaceae</taxon>
        <taxon>Natronorubrum</taxon>
    </lineage>
</organism>
<dbReference type="EMBL" id="FTNP01000004">
    <property type="protein sequence ID" value="SIR90757.1"/>
    <property type="molecule type" value="Genomic_DNA"/>
</dbReference>
<dbReference type="Pfam" id="PF00291">
    <property type="entry name" value="PALP"/>
    <property type="match status" value="1"/>
</dbReference>
<reference evidence="9 10" key="2">
    <citation type="submission" date="2017-01" db="EMBL/GenBank/DDBJ databases">
        <authorList>
            <person name="Mah S.A."/>
            <person name="Swanson W.J."/>
            <person name="Moy G.W."/>
            <person name="Vacquier V.D."/>
        </authorList>
    </citation>
    <scope>NUCLEOTIDE SEQUENCE [LARGE SCALE GENOMIC DNA]</scope>
    <source>
        <strain evidence="9 10">CGMCC 1.8909</strain>
    </source>
</reference>
<evidence type="ECO:0000256" key="3">
    <source>
        <dbReference type="ARBA" id="ARBA00022898"/>
    </source>
</evidence>
<dbReference type="OrthoDB" id="6371at2157"/>
<dbReference type="GO" id="GO:0009088">
    <property type="term" value="P:threonine biosynthetic process"/>
    <property type="evidence" value="ECO:0007669"/>
    <property type="project" value="UniProtKB-UniRule"/>
</dbReference>
<keyword evidence="4" id="KW-0456">Lyase</keyword>
<dbReference type="GO" id="GO:0006567">
    <property type="term" value="P:L-threonine catabolic process"/>
    <property type="evidence" value="ECO:0007669"/>
    <property type="project" value="TreeGrafter"/>
</dbReference>
<name>A0A1N7ERR6_9EURY</name>
<evidence type="ECO:0000256" key="4">
    <source>
        <dbReference type="ARBA" id="ARBA00023239"/>
    </source>
</evidence>
<evidence type="ECO:0000313" key="11">
    <source>
        <dbReference type="Proteomes" id="UP000187321"/>
    </source>
</evidence>
<evidence type="ECO:0000256" key="5">
    <source>
        <dbReference type="NCBIfam" id="TIGR00260"/>
    </source>
</evidence>
<dbReference type="NCBIfam" id="TIGR00260">
    <property type="entry name" value="thrC"/>
    <property type="match status" value="1"/>
</dbReference>
<dbReference type="GO" id="GO:0006565">
    <property type="term" value="P:L-serine catabolic process"/>
    <property type="evidence" value="ECO:0007669"/>
    <property type="project" value="TreeGrafter"/>
</dbReference>
<dbReference type="GO" id="GO:0009097">
    <property type="term" value="P:isoleucine biosynthetic process"/>
    <property type="evidence" value="ECO:0007669"/>
    <property type="project" value="TreeGrafter"/>
</dbReference>
<dbReference type="InterPro" id="IPR001926">
    <property type="entry name" value="TrpB-like_PALP"/>
</dbReference>
<dbReference type="EC" id="4.2.3.1" evidence="5"/>
<dbReference type="PANTHER" id="PTHR48078">
    <property type="entry name" value="THREONINE DEHYDRATASE, MITOCHONDRIAL-RELATED"/>
    <property type="match status" value="1"/>
</dbReference>
<dbReference type="GeneID" id="30957212"/>
<dbReference type="PANTHER" id="PTHR48078:SF6">
    <property type="entry name" value="L-THREONINE DEHYDRATASE CATABOLIC TDCB"/>
    <property type="match status" value="1"/>
</dbReference>
<reference evidence="8 11" key="1">
    <citation type="submission" date="2017-01" db="EMBL/GenBank/DDBJ databases">
        <title>Complete genome sequence of Haloterrigena daqingensis type strain (JX313T).</title>
        <authorList>
            <person name="Shuang W."/>
        </authorList>
    </citation>
    <scope>NUCLEOTIDE SEQUENCE [LARGE SCALE GENOMIC DNA]</scope>
    <source>
        <strain evidence="8 11">JX313</strain>
    </source>
</reference>